<accession>A0A4Q9LLF8</accession>
<dbReference type="STRING" id="148818.A0A4Q9LLF8"/>
<dbReference type="AlphaFoldDB" id="A0A4Q9LLF8"/>
<keyword evidence="3" id="KW-1133">Transmembrane helix</keyword>
<evidence type="ECO:0000256" key="1">
    <source>
        <dbReference type="ARBA" id="ARBA00010884"/>
    </source>
</evidence>
<organism evidence="5 6">
    <name type="scientific">Hamiltosporidium magnivora</name>
    <dbReference type="NCBI Taxonomy" id="148818"/>
    <lineage>
        <taxon>Eukaryota</taxon>
        <taxon>Fungi</taxon>
        <taxon>Fungi incertae sedis</taxon>
        <taxon>Microsporidia</taxon>
        <taxon>Dubosqiidae</taxon>
        <taxon>Hamiltosporidium</taxon>
    </lineage>
</organism>
<gene>
    <name evidence="5" type="ORF">CWI36_0055p0030</name>
</gene>
<dbReference type="Pfam" id="PF00561">
    <property type="entry name" value="Abhydrolase_1"/>
    <property type="match status" value="1"/>
</dbReference>
<dbReference type="VEuPathDB" id="MicrosporidiaDB:CWI36_0055p0030"/>
<sequence>MKFNTLYITMPLLLGLIGVRLTVLFVLFYLYVCKKPSVFYVKTARNFFIYENTPSLSRRFYPFILGFTPHVQSFFGGIRSKGRNPDQCLKIKAKDGCILTVDVFEPTNNNPYYTSKEWGVNYKGEDIGVNNKGTKEKGVNNSTNEQQSFNKGTTNLHLLINSTNTQHPVSTSTDEQHLVNKTPYKQHPVSTSTDEQHLVNNTPYKQHPFNDNENSLLNIKPFNYYDSSIPNNVILVHGFNGSSYTSYIRNLALHLSNENFRVFGFNARGVTNLLESTTFFHIGWTEDLHVLVNYIIDNYTGYISIIGFSLGGAWTVKISSEITNPRFKCGVAVSVPLDFIKIKEYMLKPVQRKLYNRMLTNKFKQYFIKNWKVFEKEKFKMKDLLKCQTIQDIDLYFTSKVFKFKDLESYYEDFSGKKFIPKIKIPFMILNSVDDPLIPEFSIPKKKCEENENIFLVLFSKGGHVGFLGNNFYKTYTEEVVVEFLKAVHES</sequence>
<proteinExistence type="inferred from homology"/>
<reference evidence="5 6" key="1">
    <citation type="submission" date="2017-12" db="EMBL/GenBank/DDBJ databases">
        <authorList>
            <person name="Pombert J.-F."/>
            <person name="Haag K.L."/>
            <person name="Ebert D."/>
        </authorList>
    </citation>
    <scope>NUCLEOTIDE SEQUENCE [LARGE SCALE GENOMIC DNA]</scope>
    <source>
        <strain evidence="5">BE-OM-2</strain>
    </source>
</reference>
<dbReference type="InterPro" id="IPR000073">
    <property type="entry name" value="AB_hydrolase_1"/>
</dbReference>
<evidence type="ECO:0000259" key="4">
    <source>
        <dbReference type="Pfam" id="PF00561"/>
    </source>
</evidence>
<comment type="similarity">
    <text evidence="1">Belongs to the AB hydrolase superfamily. AB hydrolase 4 family.</text>
</comment>
<dbReference type="SUPFAM" id="SSF53474">
    <property type="entry name" value="alpha/beta-Hydrolases"/>
    <property type="match status" value="1"/>
</dbReference>
<protein>
    <submittedName>
        <fullName evidence="5">Putative phospholipase</fullName>
    </submittedName>
</protein>
<name>A0A4Q9LLF8_9MICR</name>
<dbReference type="GO" id="GO:0047372">
    <property type="term" value="F:monoacylglycerol lipase activity"/>
    <property type="evidence" value="ECO:0007669"/>
    <property type="project" value="TreeGrafter"/>
</dbReference>
<feature type="active site" description="Charge relay system" evidence="2">
    <location>
        <position position="464"/>
    </location>
</feature>
<dbReference type="EMBL" id="PITI01000055">
    <property type="protein sequence ID" value="TBU09163.1"/>
    <property type="molecule type" value="Genomic_DNA"/>
</dbReference>
<dbReference type="Proteomes" id="UP000291404">
    <property type="component" value="Unassembled WGS sequence"/>
</dbReference>
<evidence type="ECO:0000256" key="2">
    <source>
        <dbReference type="PIRSR" id="PIRSR005211-1"/>
    </source>
</evidence>
<feature type="transmembrane region" description="Helical" evidence="3">
    <location>
        <begin position="12"/>
        <end position="32"/>
    </location>
</feature>
<dbReference type="PIRSF" id="PIRSF005211">
    <property type="entry name" value="Ab_hydro_YheT"/>
    <property type="match status" value="1"/>
</dbReference>
<dbReference type="InterPro" id="IPR029058">
    <property type="entry name" value="AB_hydrolase_fold"/>
</dbReference>
<evidence type="ECO:0000256" key="3">
    <source>
        <dbReference type="SAM" id="Phobius"/>
    </source>
</evidence>
<evidence type="ECO:0000313" key="6">
    <source>
        <dbReference type="Proteomes" id="UP000291404"/>
    </source>
</evidence>
<dbReference type="PANTHER" id="PTHR10794">
    <property type="entry name" value="ABHYDROLASE DOMAIN-CONTAINING PROTEIN"/>
    <property type="match status" value="1"/>
</dbReference>
<comment type="caution">
    <text evidence="5">The sequence shown here is derived from an EMBL/GenBank/DDBJ whole genome shotgun (WGS) entry which is preliminary data.</text>
</comment>
<feature type="domain" description="AB hydrolase-1" evidence="4">
    <location>
        <begin position="232"/>
        <end position="468"/>
    </location>
</feature>
<dbReference type="InterPro" id="IPR012020">
    <property type="entry name" value="ABHD4"/>
</dbReference>
<keyword evidence="3" id="KW-0472">Membrane</keyword>
<feature type="active site" description="Charge relay system" evidence="2">
    <location>
        <position position="435"/>
    </location>
</feature>
<dbReference type="PANTHER" id="PTHR10794:SF63">
    <property type="entry name" value="ALPHA_BETA HYDROLASE 1, ISOFORM A"/>
    <property type="match status" value="1"/>
</dbReference>
<evidence type="ECO:0000313" key="5">
    <source>
        <dbReference type="EMBL" id="TBU09163.1"/>
    </source>
</evidence>
<keyword evidence="3" id="KW-0812">Transmembrane</keyword>
<dbReference type="GO" id="GO:0034338">
    <property type="term" value="F:short-chain carboxylesterase activity"/>
    <property type="evidence" value="ECO:0007669"/>
    <property type="project" value="TreeGrafter"/>
</dbReference>
<feature type="active site" description="Charge relay system" evidence="2">
    <location>
        <position position="309"/>
    </location>
</feature>
<dbReference type="InterPro" id="IPR050960">
    <property type="entry name" value="AB_hydrolase_4_sf"/>
</dbReference>
<dbReference type="Gene3D" id="3.40.50.1820">
    <property type="entry name" value="alpha/beta hydrolase"/>
    <property type="match status" value="1"/>
</dbReference>
<keyword evidence="6" id="KW-1185">Reference proteome</keyword>
<dbReference type="VEuPathDB" id="MicrosporidiaDB:CWI39_0662p0020"/>